<evidence type="ECO:0000256" key="1">
    <source>
        <dbReference type="SAM" id="SignalP"/>
    </source>
</evidence>
<evidence type="ECO:0000313" key="3">
    <source>
        <dbReference type="Proteomes" id="UP000664480"/>
    </source>
</evidence>
<organism evidence="2 3">
    <name type="scientific">Algoriphagus pacificus</name>
    <dbReference type="NCBI Taxonomy" id="2811234"/>
    <lineage>
        <taxon>Bacteria</taxon>
        <taxon>Pseudomonadati</taxon>
        <taxon>Bacteroidota</taxon>
        <taxon>Cytophagia</taxon>
        <taxon>Cytophagales</taxon>
        <taxon>Cyclobacteriaceae</taxon>
        <taxon>Algoriphagus</taxon>
    </lineage>
</organism>
<accession>A0ABS3CJZ0</accession>
<comment type="caution">
    <text evidence="2">The sequence shown here is derived from an EMBL/GenBank/DDBJ whole genome shotgun (WGS) entry which is preliminary data.</text>
</comment>
<feature type="chain" id="PRO_5047486842" description="FecR family protein" evidence="1">
    <location>
        <begin position="21"/>
        <end position="180"/>
    </location>
</feature>
<gene>
    <name evidence="2" type="ORF">J0A69_18145</name>
</gene>
<dbReference type="RefSeq" id="WP_206588042.1">
    <property type="nucleotide sequence ID" value="NZ_JAFKCU010000005.1"/>
</dbReference>
<dbReference type="Proteomes" id="UP000664480">
    <property type="component" value="Unassembled WGS sequence"/>
</dbReference>
<proteinExistence type="predicted"/>
<reference evidence="2 3" key="1">
    <citation type="submission" date="2021-03" db="EMBL/GenBank/DDBJ databases">
        <title>novel species isolated from a fishpond in China.</title>
        <authorList>
            <person name="Lu H."/>
            <person name="Cai Z."/>
        </authorList>
    </citation>
    <scope>NUCLEOTIDE SEQUENCE [LARGE SCALE GENOMIC DNA]</scope>
    <source>
        <strain evidence="2 3">YJ13C</strain>
    </source>
</reference>
<sequence>MKKITLLISGILLMVGVGQAQTSTWQIPTIEVPLVSEGEAKANLEIEKSLEFADLHLGSKSYRILLNKSEKKCKIIELGSDQVYAEGKSLNSFQSGNLIFTDGDEFIFEKKKKKEGYEIIGPSGLLFNVENRGLAPVEVKNEKELIAQSIFVFKRIKDLYRETPDVYNFYTDYYTSLYNK</sequence>
<dbReference type="EMBL" id="JAFKCU010000005">
    <property type="protein sequence ID" value="MBN7817367.1"/>
    <property type="molecule type" value="Genomic_DNA"/>
</dbReference>
<feature type="signal peptide" evidence="1">
    <location>
        <begin position="1"/>
        <end position="20"/>
    </location>
</feature>
<name>A0ABS3CJZ0_9BACT</name>
<keyword evidence="3" id="KW-1185">Reference proteome</keyword>
<protein>
    <recommendedName>
        <fullName evidence="4">FecR family protein</fullName>
    </recommendedName>
</protein>
<keyword evidence="1" id="KW-0732">Signal</keyword>
<evidence type="ECO:0008006" key="4">
    <source>
        <dbReference type="Google" id="ProtNLM"/>
    </source>
</evidence>
<evidence type="ECO:0000313" key="2">
    <source>
        <dbReference type="EMBL" id="MBN7817367.1"/>
    </source>
</evidence>